<dbReference type="InterPro" id="IPR029058">
    <property type="entry name" value="AB_hydrolase_fold"/>
</dbReference>
<feature type="chain" id="PRO_5008590025" evidence="1">
    <location>
        <begin position="29"/>
        <end position="395"/>
    </location>
</feature>
<dbReference type="Gene3D" id="3.40.50.1820">
    <property type="entry name" value="alpha/beta hydrolase"/>
    <property type="match status" value="2"/>
</dbReference>
<organism evidence="2 3">
    <name type="scientific">Gluconobacter cerinus</name>
    <dbReference type="NCBI Taxonomy" id="38307"/>
    <lineage>
        <taxon>Bacteria</taxon>
        <taxon>Pseudomonadati</taxon>
        <taxon>Pseudomonadota</taxon>
        <taxon>Alphaproteobacteria</taxon>
        <taxon>Acetobacterales</taxon>
        <taxon>Acetobacteraceae</taxon>
        <taxon>Gluconobacter</taxon>
    </lineage>
</organism>
<name>A0A1B6VJC5_9PROT</name>
<dbReference type="SUPFAM" id="SSF53474">
    <property type="entry name" value="alpha/beta-Hydrolases"/>
    <property type="match status" value="1"/>
</dbReference>
<dbReference type="PANTHER" id="PTHR34853">
    <property type="match status" value="1"/>
</dbReference>
<dbReference type="GO" id="GO:0004806">
    <property type="term" value="F:triacylglycerol lipase activity"/>
    <property type="evidence" value="ECO:0007669"/>
    <property type="project" value="InterPro"/>
</dbReference>
<gene>
    <name evidence="2" type="ORF">A0123_01924</name>
</gene>
<evidence type="ECO:0000256" key="1">
    <source>
        <dbReference type="SAM" id="SignalP"/>
    </source>
</evidence>
<dbReference type="InterPro" id="IPR005152">
    <property type="entry name" value="Lipase_secreted"/>
</dbReference>
<proteinExistence type="predicted"/>
<dbReference type="OrthoDB" id="9955at2"/>
<accession>A0A1B6VJC5</accession>
<dbReference type="AlphaFoldDB" id="A0A1B6VJC5"/>
<feature type="signal peptide" evidence="1">
    <location>
        <begin position="1"/>
        <end position="28"/>
    </location>
</feature>
<keyword evidence="1" id="KW-0732">Signal</keyword>
<evidence type="ECO:0000313" key="2">
    <source>
        <dbReference type="EMBL" id="OAJ67325.1"/>
    </source>
</evidence>
<comment type="caution">
    <text evidence="2">The sequence shown here is derived from an EMBL/GenBank/DDBJ whole genome shotgun (WGS) entry which is preliminary data.</text>
</comment>
<dbReference type="GO" id="GO:0016042">
    <property type="term" value="P:lipid catabolic process"/>
    <property type="evidence" value="ECO:0007669"/>
    <property type="project" value="InterPro"/>
</dbReference>
<sequence length="395" mass="40964">MRVSFSRKTISLFMGGVCMAAITVQANAAPQNSAQKPGVLLNSAPLAETLSLPNAARSLRITYLSTDGVTGKGLVPVTAEVIVPAGEAPAGGWPIVAWAHGTVGNDDSCAPSLNPYSERNTHYLSEWMKRGFAIVATDYQGLGTPGVHPYLNTRAEAYSVLDSVRAALKSVPGLQNKVMIVGQSQGGGAAFASAAFAPTYAPDINVRGTVATGIPYMTPEVLSGLLQEAGKSSGYSPLVAYTLLIGSSYAGLHPTFRPEDAFTSKAMPAFKAAADSCLTGLSDMAEKDGLTLANALQPTFVKAMTPAFKTMTYPTLKLAQPLFVGTGTADQDVPPQLQEGLVKAACAAGSTVQAHLYKGLDHSQTVNASLPDSAAFTKAVMAGEPVTPQCTPIPQ</sequence>
<dbReference type="PANTHER" id="PTHR34853:SF1">
    <property type="entry name" value="LIPASE 5"/>
    <property type="match status" value="1"/>
</dbReference>
<dbReference type="PATRIC" id="fig|38307.3.peg.1982"/>
<dbReference type="Pfam" id="PF03583">
    <property type="entry name" value="LIP"/>
    <property type="match status" value="1"/>
</dbReference>
<dbReference type="EMBL" id="LUTU01000008">
    <property type="protein sequence ID" value="OAJ67325.1"/>
    <property type="molecule type" value="Genomic_DNA"/>
</dbReference>
<reference evidence="2 3" key="1">
    <citation type="submission" date="2016-03" db="EMBL/GenBank/DDBJ databases">
        <title>Draft genome sequence of Gluconobacter cerinus strain CECT 9110.</title>
        <authorList>
            <person name="Sainz F."/>
            <person name="Mas A."/>
            <person name="Torija M.J."/>
        </authorList>
    </citation>
    <scope>NUCLEOTIDE SEQUENCE [LARGE SCALE GENOMIC DNA]</scope>
    <source>
        <strain evidence="2 3">CECT 9110</strain>
    </source>
</reference>
<protein>
    <submittedName>
        <fullName evidence="2">Signal peptide-containing protein</fullName>
    </submittedName>
</protein>
<evidence type="ECO:0000313" key="3">
    <source>
        <dbReference type="Proteomes" id="UP000077786"/>
    </source>
</evidence>
<dbReference type="PIRSF" id="PIRSF029171">
    <property type="entry name" value="Esterase_LipA"/>
    <property type="match status" value="1"/>
</dbReference>
<dbReference type="Proteomes" id="UP000077786">
    <property type="component" value="Unassembled WGS sequence"/>
</dbReference>